<evidence type="ECO:0000259" key="2">
    <source>
        <dbReference type="Pfam" id="PF12702"/>
    </source>
</evidence>
<reference evidence="3" key="1">
    <citation type="journal article" date="2021" name="PeerJ">
        <title>Extensive microbial diversity within the chicken gut microbiome revealed by metagenomics and culture.</title>
        <authorList>
            <person name="Gilroy R."/>
            <person name="Ravi A."/>
            <person name="Getino M."/>
            <person name="Pursley I."/>
            <person name="Horton D.L."/>
            <person name="Alikhan N.F."/>
            <person name="Baker D."/>
            <person name="Gharbi K."/>
            <person name="Hall N."/>
            <person name="Watson M."/>
            <person name="Adriaenssens E.M."/>
            <person name="Foster-Nyarko E."/>
            <person name="Jarju S."/>
            <person name="Secka A."/>
            <person name="Antonio M."/>
            <person name="Oren A."/>
            <person name="Chaudhuri R.R."/>
            <person name="La Ragione R."/>
            <person name="Hildebrand F."/>
            <person name="Pallen M.J."/>
        </authorList>
    </citation>
    <scope>NUCLEOTIDE SEQUENCE</scope>
    <source>
        <strain evidence="3">ChiHjej11B10-19426</strain>
    </source>
</reference>
<dbReference type="InterPro" id="IPR024311">
    <property type="entry name" value="Lipocalin-like"/>
</dbReference>
<protein>
    <submittedName>
        <fullName evidence="3">Lipocalin family protein</fullName>
    </submittedName>
</protein>
<dbReference type="EMBL" id="DXCC01000003">
    <property type="protein sequence ID" value="HIZ14457.1"/>
    <property type="molecule type" value="Genomic_DNA"/>
</dbReference>
<evidence type="ECO:0000313" key="3">
    <source>
        <dbReference type="EMBL" id="HIZ14457.1"/>
    </source>
</evidence>
<dbReference type="Pfam" id="PF12702">
    <property type="entry name" value="Lipocalin_3"/>
    <property type="match status" value="1"/>
</dbReference>
<comment type="caution">
    <text evidence="3">The sequence shown here is derived from an EMBL/GenBank/DDBJ whole genome shotgun (WGS) entry which is preliminary data.</text>
</comment>
<organism evidence="3 4">
    <name type="scientific">Candidatus Tidjanibacter faecipullorum</name>
    <dbReference type="NCBI Taxonomy" id="2838766"/>
    <lineage>
        <taxon>Bacteria</taxon>
        <taxon>Pseudomonadati</taxon>
        <taxon>Bacteroidota</taxon>
        <taxon>Bacteroidia</taxon>
        <taxon>Bacteroidales</taxon>
        <taxon>Rikenellaceae</taxon>
        <taxon>Tidjanibacter</taxon>
    </lineage>
</organism>
<feature type="signal peptide" evidence="1">
    <location>
        <begin position="1"/>
        <end position="22"/>
    </location>
</feature>
<accession>A0A9D2DCP6</accession>
<gene>
    <name evidence="3" type="ORF">H9816_00880</name>
</gene>
<sequence>MKKTTLLPVCAALCLLAGCRSSVPDLPGDWVLVTEQRGWGRIMSLEPDGSAHAANFPNTILETWQLEDRQLILSGKIVYHGQPVAFSDTLTIDRSSSADTLVLTNGELTQRFRRL</sequence>
<dbReference type="PROSITE" id="PS51257">
    <property type="entry name" value="PROKAR_LIPOPROTEIN"/>
    <property type="match status" value="1"/>
</dbReference>
<dbReference type="Proteomes" id="UP000824014">
    <property type="component" value="Unassembled WGS sequence"/>
</dbReference>
<keyword evidence="1" id="KW-0732">Signal</keyword>
<dbReference type="Gene3D" id="2.40.128.280">
    <property type="match status" value="1"/>
</dbReference>
<feature type="domain" description="Lipocalin-like" evidence="2">
    <location>
        <begin position="25"/>
        <end position="114"/>
    </location>
</feature>
<proteinExistence type="predicted"/>
<reference evidence="3" key="2">
    <citation type="submission" date="2021-04" db="EMBL/GenBank/DDBJ databases">
        <authorList>
            <person name="Gilroy R."/>
        </authorList>
    </citation>
    <scope>NUCLEOTIDE SEQUENCE</scope>
    <source>
        <strain evidence="3">ChiHjej11B10-19426</strain>
    </source>
</reference>
<evidence type="ECO:0000313" key="4">
    <source>
        <dbReference type="Proteomes" id="UP000824014"/>
    </source>
</evidence>
<dbReference type="AlphaFoldDB" id="A0A9D2DCP6"/>
<evidence type="ECO:0000256" key="1">
    <source>
        <dbReference type="SAM" id="SignalP"/>
    </source>
</evidence>
<name>A0A9D2DCP6_9BACT</name>
<feature type="chain" id="PRO_5038998934" evidence="1">
    <location>
        <begin position="23"/>
        <end position="115"/>
    </location>
</feature>